<dbReference type="Gene3D" id="3.40.50.300">
    <property type="entry name" value="P-loop containing nucleotide triphosphate hydrolases"/>
    <property type="match status" value="1"/>
</dbReference>
<dbReference type="Pfam" id="PF00071">
    <property type="entry name" value="Ras"/>
    <property type="match status" value="1"/>
</dbReference>
<dbReference type="AlphaFoldDB" id="A0A512DEU1"/>
<keyword evidence="3" id="KW-0342">GTP-binding</keyword>
<keyword evidence="2" id="KW-0547">Nucleotide-binding</keyword>
<evidence type="ECO:0000259" key="4">
    <source>
        <dbReference type="Pfam" id="PF13676"/>
    </source>
</evidence>
<dbReference type="InterPro" id="IPR005225">
    <property type="entry name" value="Small_GTP-bd"/>
</dbReference>
<organism evidence="5 6">
    <name type="scientific">Cellulomonas aerilata</name>
    <dbReference type="NCBI Taxonomy" id="515326"/>
    <lineage>
        <taxon>Bacteria</taxon>
        <taxon>Bacillati</taxon>
        <taxon>Actinomycetota</taxon>
        <taxon>Actinomycetes</taxon>
        <taxon>Micrococcales</taxon>
        <taxon>Cellulomonadaceae</taxon>
        <taxon>Cellulomonas</taxon>
    </lineage>
</organism>
<gene>
    <name evidence="5" type="ORF">CAE01nite_26810</name>
</gene>
<proteinExistence type="inferred from homology"/>
<dbReference type="InterPro" id="IPR050209">
    <property type="entry name" value="Rab_GTPases_membrane_traffic"/>
</dbReference>
<dbReference type="SUPFAM" id="SSF52540">
    <property type="entry name" value="P-loop containing nucleoside triphosphate hydrolases"/>
    <property type="match status" value="1"/>
</dbReference>
<accession>A0A512DEU1</accession>
<reference evidence="5 6" key="1">
    <citation type="submission" date="2019-07" db="EMBL/GenBank/DDBJ databases">
        <title>Whole genome shotgun sequence of Cellulomonas aerilata NBRC 106308.</title>
        <authorList>
            <person name="Hosoyama A."/>
            <person name="Uohara A."/>
            <person name="Ohji S."/>
            <person name="Ichikawa N."/>
        </authorList>
    </citation>
    <scope>NUCLEOTIDE SEQUENCE [LARGE SCALE GENOMIC DNA]</scope>
    <source>
        <strain evidence="5 6">NBRC 106308</strain>
    </source>
</reference>
<dbReference type="GO" id="GO:0003924">
    <property type="term" value="F:GTPase activity"/>
    <property type="evidence" value="ECO:0007669"/>
    <property type="project" value="InterPro"/>
</dbReference>
<dbReference type="CDD" id="cd00154">
    <property type="entry name" value="Rab"/>
    <property type="match status" value="1"/>
</dbReference>
<dbReference type="InterPro" id="IPR001806">
    <property type="entry name" value="Small_GTPase"/>
</dbReference>
<comment type="caution">
    <text evidence="5">The sequence shown here is derived from an EMBL/GenBank/DDBJ whole genome shotgun (WGS) entry which is preliminary data.</text>
</comment>
<dbReference type="PANTHER" id="PTHR47979">
    <property type="entry name" value="DRAB11-RELATED"/>
    <property type="match status" value="1"/>
</dbReference>
<dbReference type="SMART" id="SM00174">
    <property type="entry name" value="RHO"/>
    <property type="match status" value="1"/>
</dbReference>
<sequence>MGSKKRAGDKPYRENWVGAAFHPTDPYLALALDSAPGAITVGEYELDRVDAGPIAERYTTAKVVLLGDSGVGKTGLGYRMARGEFKEHSSTHGQQFWIIESLGRTRADGTKCDAVLWDLAGQPDYRLVHMLFLEDATAALIVVDATRRIESMKAISYWMKALSHSSGVVSVLLVAARVDVGRPILTAAEVEDYGREQGVNGRYLQTSAFTGEGVESLLETLDGAIDWDALDAVVTTKTLKLIRDAVLMSKEEGSEGESPLLTFEQLRNTSLKDLEVTDAELRSAVRNLERSGLIAVVQATSGVEAVVLKPELLNNLAASIILTARRNERGLGAVEEDLLRENHWSFSELQDMSRDEQFLMVDAAIARFLHLNVCFRTTIGATSLLVFPDLINERADRFAPSLELEESLTMVVDGKTEHVWAALVVLLGYTNVLRRVDQWQDRAVYGMDHAVLALTRYQRPDGSLWLTLHNAPGAPLSAKAVFRGLVEQFLARQRVSVRIYPIVACGQCGYRLDAAQVVTFVDSGAGVTFCPRDGFRIPLPTTAADLGMGDSYTHTATEQAGVATGRTALNVALSGLRTHLGELGRSTEKKSCFISYAWGVPAHEEWVRSTLVRDLREADIEVTLDISDSTPGASLARYISRISEADHVVVVGTRLYRTKYENTVADRGTAVAAEVDLIHLRMLGTEAEKRTVIPVLLEGSSSDAFPPLMRGRVSIDFTGGQYFLHVFQLIVSLWGLPADSEAVRRLSEGLVQFS</sequence>
<evidence type="ECO:0000256" key="1">
    <source>
        <dbReference type="ARBA" id="ARBA00006270"/>
    </source>
</evidence>
<protein>
    <recommendedName>
        <fullName evidence="4">TIR domain-containing protein</fullName>
    </recommendedName>
</protein>
<evidence type="ECO:0000313" key="6">
    <source>
        <dbReference type="Proteomes" id="UP000321181"/>
    </source>
</evidence>
<name>A0A512DEU1_9CELL</name>
<evidence type="ECO:0000256" key="3">
    <source>
        <dbReference type="ARBA" id="ARBA00023134"/>
    </source>
</evidence>
<dbReference type="PRINTS" id="PR00449">
    <property type="entry name" value="RASTRNSFRMNG"/>
</dbReference>
<dbReference type="InterPro" id="IPR035897">
    <property type="entry name" value="Toll_tir_struct_dom_sf"/>
</dbReference>
<evidence type="ECO:0000256" key="2">
    <source>
        <dbReference type="ARBA" id="ARBA00022741"/>
    </source>
</evidence>
<dbReference type="NCBIfam" id="TIGR00231">
    <property type="entry name" value="small_GTP"/>
    <property type="match status" value="1"/>
</dbReference>
<dbReference type="PROSITE" id="PS51419">
    <property type="entry name" value="RAB"/>
    <property type="match status" value="1"/>
</dbReference>
<dbReference type="SMART" id="SM00175">
    <property type="entry name" value="RAB"/>
    <property type="match status" value="1"/>
</dbReference>
<dbReference type="Gene3D" id="3.40.50.10140">
    <property type="entry name" value="Toll/interleukin-1 receptor homology (TIR) domain"/>
    <property type="match status" value="1"/>
</dbReference>
<feature type="domain" description="TIR" evidence="4">
    <location>
        <begin position="593"/>
        <end position="720"/>
    </location>
</feature>
<dbReference type="Pfam" id="PF13676">
    <property type="entry name" value="TIR_2"/>
    <property type="match status" value="1"/>
</dbReference>
<dbReference type="GO" id="GO:0007165">
    <property type="term" value="P:signal transduction"/>
    <property type="evidence" value="ECO:0007669"/>
    <property type="project" value="InterPro"/>
</dbReference>
<evidence type="ECO:0000313" key="5">
    <source>
        <dbReference type="EMBL" id="GEO34956.1"/>
    </source>
</evidence>
<dbReference type="GO" id="GO:0005525">
    <property type="term" value="F:GTP binding"/>
    <property type="evidence" value="ECO:0007669"/>
    <property type="project" value="UniProtKB-KW"/>
</dbReference>
<dbReference type="Proteomes" id="UP000321181">
    <property type="component" value="Unassembled WGS sequence"/>
</dbReference>
<dbReference type="EMBL" id="BJYY01000016">
    <property type="protein sequence ID" value="GEO34956.1"/>
    <property type="molecule type" value="Genomic_DNA"/>
</dbReference>
<dbReference type="InterPro" id="IPR000157">
    <property type="entry name" value="TIR_dom"/>
</dbReference>
<dbReference type="SUPFAM" id="SSF52200">
    <property type="entry name" value="Toll/Interleukin receptor TIR domain"/>
    <property type="match status" value="1"/>
</dbReference>
<dbReference type="InterPro" id="IPR027417">
    <property type="entry name" value="P-loop_NTPase"/>
</dbReference>
<comment type="similarity">
    <text evidence="1">Belongs to the small GTPase superfamily. Rab family.</text>
</comment>
<keyword evidence="6" id="KW-1185">Reference proteome</keyword>